<dbReference type="EMBL" id="JAEAOA010001402">
    <property type="protein sequence ID" value="KAK3576636.1"/>
    <property type="molecule type" value="Genomic_DNA"/>
</dbReference>
<evidence type="ECO:0000313" key="2">
    <source>
        <dbReference type="EMBL" id="KAK3576636.1"/>
    </source>
</evidence>
<sequence length="150" mass="16431">MSKTRMKGYIAVGCACTALVIGMISIALPYWYYYQPNSGHTSGRFYFGLWTYCLEYSIDLKRESTCDRMKAGVLIISGTAVFAIRILMLELVGPLLILSANDFVPGTYLHAGFALAIVSGVIALFSGGAFFYSKSVKVTQVRPNPATINF</sequence>
<keyword evidence="3" id="KW-1185">Reference proteome</keyword>
<feature type="transmembrane region" description="Helical" evidence="1">
    <location>
        <begin position="9"/>
        <end position="32"/>
    </location>
</feature>
<gene>
    <name evidence="2" type="ORF">CHS0354_023155</name>
</gene>
<name>A0AAE0RNI6_9BIVA</name>
<feature type="transmembrane region" description="Helical" evidence="1">
    <location>
        <begin position="44"/>
        <end position="60"/>
    </location>
</feature>
<keyword evidence="1" id="KW-0472">Membrane</keyword>
<accession>A0AAE0RNI6</accession>
<evidence type="ECO:0000313" key="3">
    <source>
        <dbReference type="Proteomes" id="UP001195483"/>
    </source>
</evidence>
<reference evidence="2" key="2">
    <citation type="journal article" date="2021" name="Genome Biol. Evol.">
        <title>Developing a high-quality reference genome for a parasitic bivalve with doubly uniparental inheritance (Bivalvia: Unionida).</title>
        <authorList>
            <person name="Smith C.H."/>
        </authorList>
    </citation>
    <scope>NUCLEOTIDE SEQUENCE</scope>
    <source>
        <strain evidence="2">CHS0354</strain>
        <tissue evidence="2">Mantle</tissue>
    </source>
</reference>
<dbReference type="Proteomes" id="UP001195483">
    <property type="component" value="Unassembled WGS sequence"/>
</dbReference>
<proteinExistence type="predicted"/>
<feature type="transmembrane region" description="Helical" evidence="1">
    <location>
        <begin position="109"/>
        <end position="132"/>
    </location>
</feature>
<dbReference type="AlphaFoldDB" id="A0AAE0RNI6"/>
<organism evidence="2 3">
    <name type="scientific">Potamilus streckersoni</name>
    <dbReference type="NCBI Taxonomy" id="2493646"/>
    <lineage>
        <taxon>Eukaryota</taxon>
        <taxon>Metazoa</taxon>
        <taxon>Spiralia</taxon>
        <taxon>Lophotrochozoa</taxon>
        <taxon>Mollusca</taxon>
        <taxon>Bivalvia</taxon>
        <taxon>Autobranchia</taxon>
        <taxon>Heteroconchia</taxon>
        <taxon>Palaeoheterodonta</taxon>
        <taxon>Unionida</taxon>
        <taxon>Unionoidea</taxon>
        <taxon>Unionidae</taxon>
        <taxon>Ambleminae</taxon>
        <taxon>Lampsilini</taxon>
        <taxon>Potamilus</taxon>
    </lineage>
</organism>
<feature type="transmembrane region" description="Helical" evidence="1">
    <location>
        <begin position="72"/>
        <end position="97"/>
    </location>
</feature>
<keyword evidence="1" id="KW-0812">Transmembrane</keyword>
<reference evidence="2" key="1">
    <citation type="journal article" date="2021" name="Genome Biol. Evol.">
        <title>A High-Quality Reference Genome for a Parasitic Bivalve with Doubly Uniparental Inheritance (Bivalvia: Unionida).</title>
        <authorList>
            <person name="Smith C.H."/>
        </authorList>
    </citation>
    <scope>NUCLEOTIDE SEQUENCE</scope>
    <source>
        <strain evidence="2">CHS0354</strain>
    </source>
</reference>
<keyword evidence="1" id="KW-1133">Transmembrane helix</keyword>
<dbReference type="Gene3D" id="1.20.140.150">
    <property type="match status" value="1"/>
</dbReference>
<evidence type="ECO:0000256" key="1">
    <source>
        <dbReference type="SAM" id="Phobius"/>
    </source>
</evidence>
<protein>
    <submittedName>
        <fullName evidence="2">Uncharacterized protein</fullName>
    </submittedName>
</protein>
<reference evidence="2" key="3">
    <citation type="submission" date="2023-05" db="EMBL/GenBank/DDBJ databases">
        <authorList>
            <person name="Smith C.H."/>
        </authorList>
    </citation>
    <scope>NUCLEOTIDE SEQUENCE</scope>
    <source>
        <strain evidence="2">CHS0354</strain>
        <tissue evidence="2">Mantle</tissue>
    </source>
</reference>
<comment type="caution">
    <text evidence="2">The sequence shown here is derived from an EMBL/GenBank/DDBJ whole genome shotgun (WGS) entry which is preliminary data.</text>
</comment>